<evidence type="ECO:0000256" key="3">
    <source>
        <dbReference type="ARBA" id="ARBA00034247"/>
    </source>
</evidence>
<evidence type="ECO:0000256" key="1">
    <source>
        <dbReference type="ARBA" id="ARBA00001946"/>
    </source>
</evidence>
<comment type="cofactor">
    <cofactor evidence="1">
        <name>Mg(2+)</name>
        <dbReference type="ChEBI" id="CHEBI:18420"/>
    </cofactor>
</comment>
<dbReference type="InterPro" id="IPR000160">
    <property type="entry name" value="GGDEF_dom"/>
</dbReference>
<evidence type="ECO:0000259" key="6">
    <source>
        <dbReference type="PROSITE" id="PS50887"/>
    </source>
</evidence>
<evidence type="ECO:0000256" key="5">
    <source>
        <dbReference type="SAM" id="Phobius"/>
    </source>
</evidence>
<keyword evidence="5" id="KW-0472">Membrane</keyword>
<dbReference type="InterPro" id="IPR011623">
    <property type="entry name" value="7TMR_DISM_rcpt_extracell_dom1"/>
</dbReference>
<dbReference type="SMART" id="SM00267">
    <property type="entry name" value="GGDEF"/>
    <property type="match status" value="1"/>
</dbReference>
<comment type="caution">
    <text evidence="7">The sequence shown here is derived from an EMBL/GenBank/DDBJ whole genome shotgun (WGS) entry which is preliminary data.</text>
</comment>
<protein>
    <recommendedName>
        <fullName evidence="2">diguanylate cyclase</fullName>
        <ecNumber evidence="2">2.7.7.65</ecNumber>
    </recommendedName>
</protein>
<dbReference type="Gene3D" id="3.30.70.270">
    <property type="match status" value="1"/>
</dbReference>
<keyword evidence="5" id="KW-0812">Transmembrane</keyword>
<dbReference type="EMBL" id="JACGXL010000007">
    <property type="protein sequence ID" value="MBA8889548.1"/>
    <property type="molecule type" value="Genomic_DNA"/>
</dbReference>
<dbReference type="Pfam" id="PF07695">
    <property type="entry name" value="7TMR-DISM_7TM"/>
    <property type="match status" value="1"/>
</dbReference>
<sequence>MDDRSRGWWWLGRAAALVLLCAGLHAAASEAPMLVARLEPALPRDAAARIVAGAEDGHFVAESYAALTPSRHGGVWYRVRLASDWTDSRPPVLKIADPQGLAVTAYLPPAYAGVERSVYRADGGAEFTRHAISIVLPDDLRADQPLYLWIEPASSVPRRLAITDMAQARARDIVDARLDILFPAIQLATLLVMLSFFIVLRERMYAYFVGQMLFIVLFEFYEFGIGFEYLPFAWLAPLGIRATWLMSLLAAILSIDFTRQFLDLPHGAPRLDRVLAHASWPLVALALLVIAPWIDSIGWIEDVLAFAFLLLAPLLLVAGLVAWQQGGRRGGYYLCAWVPGLLFVIVRALQLALHWPQPVWLEFALPAAFAFAGIVLAFGLADHIVSIRHERDLAHRLAEHDMLTGVLNRRAILARLRAAFLAAREKDRPLAVLFLDLDHFKRVNDSYGHRAGDQCLRAVIAPIATELRQGDALGRYGGEEFLVVLPGATVANAEGVAERIRHRVEEMPMLISGMRVGLTLSIGVATLDPDVMTPDDLIERADAALYLSKSGGRNLVSTHRGPLAPAGEAMREAWPHE</sequence>
<feature type="region of interest" description="Disordered" evidence="4">
    <location>
        <begin position="558"/>
        <end position="577"/>
    </location>
</feature>
<feature type="transmembrane region" description="Helical" evidence="5">
    <location>
        <begin position="330"/>
        <end position="353"/>
    </location>
</feature>
<name>A0A839F7N7_9GAMM</name>
<dbReference type="Pfam" id="PF00990">
    <property type="entry name" value="GGDEF"/>
    <property type="match status" value="1"/>
</dbReference>
<feature type="transmembrane region" description="Helical" evidence="5">
    <location>
        <begin position="274"/>
        <end position="294"/>
    </location>
</feature>
<feature type="transmembrane region" description="Helical" evidence="5">
    <location>
        <begin position="306"/>
        <end position="323"/>
    </location>
</feature>
<dbReference type="GO" id="GO:1902201">
    <property type="term" value="P:negative regulation of bacterial-type flagellum-dependent cell motility"/>
    <property type="evidence" value="ECO:0007669"/>
    <property type="project" value="TreeGrafter"/>
</dbReference>
<dbReference type="Proteomes" id="UP000550401">
    <property type="component" value="Unassembled WGS sequence"/>
</dbReference>
<dbReference type="NCBIfam" id="TIGR00254">
    <property type="entry name" value="GGDEF"/>
    <property type="match status" value="1"/>
</dbReference>
<dbReference type="CDD" id="cd01949">
    <property type="entry name" value="GGDEF"/>
    <property type="match status" value="1"/>
</dbReference>
<feature type="transmembrane region" description="Helical" evidence="5">
    <location>
        <begin position="180"/>
        <end position="200"/>
    </location>
</feature>
<dbReference type="InterPro" id="IPR050469">
    <property type="entry name" value="Diguanylate_Cyclase"/>
</dbReference>
<organism evidence="7 8">
    <name type="scientific">Dokdonella fugitiva</name>
    <dbReference type="NCBI Taxonomy" id="328517"/>
    <lineage>
        <taxon>Bacteria</taxon>
        <taxon>Pseudomonadati</taxon>
        <taxon>Pseudomonadota</taxon>
        <taxon>Gammaproteobacteria</taxon>
        <taxon>Lysobacterales</taxon>
        <taxon>Rhodanobacteraceae</taxon>
        <taxon>Dokdonella</taxon>
    </lineage>
</organism>
<dbReference type="SUPFAM" id="SSF55073">
    <property type="entry name" value="Nucleotide cyclase"/>
    <property type="match status" value="1"/>
</dbReference>
<dbReference type="GO" id="GO:0043709">
    <property type="term" value="P:cell adhesion involved in single-species biofilm formation"/>
    <property type="evidence" value="ECO:0007669"/>
    <property type="project" value="TreeGrafter"/>
</dbReference>
<dbReference type="GO" id="GO:0005886">
    <property type="term" value="C:plasma membrane"/>
    <property type="evidence" value="ECO:0007669"/>
    <property type="project" value="TreeGrafter"/>
</dbReference>
<gene>
    <name evidence="7" type="ORF">FHW12_003794</name>
</gene>
<dbReference type="PANTHER" id="PTHR45138:SF9">
    <property type="entry name" value="DIGUANYLATE CYCLASE DGCM-RELATED"/>
    <property type="match status" value="1"/>
</dbReference>
<dbReference type="GO" id="GO:0052621">
    <property type="term" value="F:diguanylate cyclase activity"/>
    <property type="evidence" value="ECO:0007669"/>
    <property type="project" value="UniProtKB-EC"/>
</dbReference>
<dbReference type="AlphaFoldDB" id="A0A839F7N7"/>
<accession>A0A839F7N7</accession>
<feature type="transmembrane region" description="Helical" evidence="5">
    <location>
        <begin position="359"/>
        <end position="381"/>
    </location>
</feature>
<evidence type="ECO:0000256" key="4">
    <source>
        <dbReference type="SAM" id="MobiDB-lite"/>
    </source>
</evidence>
<feature type="transmembrane region" description="Helical" evidence="5">
    <location>
        <begin position="207"/>
        <end position="226"/>
    </location>
</feature>
<dbReference type="PANTHER" id="PTHR45138">
    <property type="entry name" value="REGULATORY COMPONENTS OF SENSORY TRANSDUCTION SYSTEM"/>
    <property type="match status" value="1"/>
</dbReference>
<keyword evidence="5" id="KW-1133">Transmembrane helix</keyword>
<dbReference type="PROSITE" id="PS50887">
    <property type="entry name" value="GGDEF"/>
    <property type="match status" value="1"/>
</dbReference>
<keyword evidence="8" id="KW-1185">Reference proteome</keyword>
<proteinExistence type="predicted"/>
<evidence type="ECO:0000313" key="7">
    <source>
        <dbReference type="EMBL" id="MBA8889548.1"/>
    </source>
</evidence>
<dbReference type="FunFam" id="3.30.70.270:FF:000001">
    <property type="entry name" value="Diguanylate cyclase domain protein"/>
    <property type="match status" value="1"/>
</dbReference>
<feature type="domain" description="GGDEF" evidence="6">
    <location>
        <begin position="428"/>
        <end position="561"/>
    </location>
</feature>
<evidence type="ECO:0000256" key="2">
    <source>
        <dbReference type="ARBA" id="ARBA00012528"/>
    </source>
</evidence>
<comment type="catalytic activity">
    <reaction evidence="3">
        <text>2 GTP = 3',3'-c-di-GMP + 2 diphosphate</text>
        <dbReference type="Rhea" id="RHEA:24898"/>
        <dbReference type="ChEBI" id="CHEBI:33019"/>
        <dbReference type="ChEBI" id="CHEBI:37565"/>
        <dbReference type="ChEBI" id="CHEBI:58805"/>
        <dbReference type="EC" id="2.7.7.65"/>
    </reaction>
</comment>
<dbReference type="InterPro" id="IPR043128">
    <property type="entry name" value="Rev_trsase/Diguanyl_cyclase"/>
</dbReference>
<evidence type="ECO:0000313" key="8">
    <source>
        <dbReference type="Proteomes" id="UP000550401"/>
    </source>
</evidence>
<feature type="transmembrane region" description="Helical" evidence="5">
    <location>
        <begin position="232"/>
        <end position="253"/>
    </location>
</feature>
<reference evidence="7 8" key="1">
    <citation type="submission" date="2020-07" db="EMBL/GenBank/DDBJ databases">
        <title>Genomic Encyclopedia of Type Strains, Phase IV (KMG-V): Genome sequencing to study the core and pangenomes of soil and plant-associated prokaryotes.</title>
        <authorList>
            <person name="Whitman W."/>
        </authorList>
    </citation>
    <scope>NUCLEOTIDE SEQUENCE [LARGE SCALE GENOMIC DNA]</scope>
    <source>
        <strain evidence="7 8">RH2WT43</strain>
    </source>
</reference>
<dbReference type="EC" id="2.7.7.65" evidence="2"/>
<dbReference type="RefSeq" id="WP_182532589.1">
    <property type="nucleotide sequence ID" value="NZ_JACGXL010000007.1"/>
</dbReference>
<dbReference type="InterPro" id="IPR029787">
    <property type="entry name" value="Nucleotide_cyclase"/>
</dbReference>